<name>A0ABW6CXW1_9BACT</name>
<gene>
    <name evidence="2" type="ORF">SKC38_06025</name>
</gene>
<keyword evidence="3" id="KW-1185">Reference proteome</keyword>
<dbReference type="PANTHER" id="PTHR12526:SF630">
    <property type="entry name" value="GLYCOSYLTRANSFERASE"/>
    <property type="match status" value="1"/>
</dbReference>
<protein>
    <submittedName>
        <fullName evidence="2">Glycosyltransferase</fullName>
        <ecNumber evidence="2">2.4.-.-</ecNumber>
    </submittedName>
</protein>
<dbReference type="SUPFAM" id="SSF53756">
    <property type="entry name" value="UDP-Glycosyltransferase/glycogen phosphorylase"/>
    <property type="match status" value="1"/>
</dbReference>
<keyword evidence="2" id="KW-0808">Transferase</keyword>
<dbReference type="Pfam" id="PF00534">
    <property type="entry name" value="Glycos_transf_1"/>
    <property type="match status" value="1"/>
</dbReference>
<reference evidence="2 3" key="1">
    <citation type="submission" date="2024-03" db="EMBL/GenBank/DDBJ databases">
        <title>Aquirufa genome sequencing.</title>
        <authorList>
            <person name="Pitt A."/>
            <person name="Hahn M.W."/>
        </authorList>
    </citation>
    <scope>NUCLEOTIDE SEQUENCE [LARGE SCALE GENOMIC DNA]</scope>
    <source>
        <strain evidence="2 3">PLAD-142S6K</strain>
    </source>
</reference>
<dbReference type="PANTHER" id="PTHR12526">
    <property type="entry name" value="GLYCOSYLTRANSFERASE"/>
    <property type="match status" value="1"/>
</dbReference>
<dbReference type="Gene3D" id="3.40.50.2000">
    <property type="entry name" value="Glycogen Phosphorylase B"/>
    <property type="match status" value="2"/>
</dbReference>
<evidence type="ECO:0000313" key="3">
    <source>
        <dbReference type="Proteomes" id="UP001598114"/>
    </source>
</evidence>
<proteinExistence type="predicted"/>
<dbReference type="InterPro" id="IPR001296">
    <property type="entry name" value="Glyco_trans_1"/>
</dbReference>
<dbReference type="Proteomes" id="UP001598114">
    <property type="component" value="Unassembled WGS sequence"/>
</dbReference>
<evidence type="ECO:0000313" key="2">
    <source>
        <dbReference type="EMBL" id="MFD3275780.1"/>
    </source>
</evidence>
<dbReference type="EC" id="2.4.-.-" evidence="2"/>
<feature type="domain" description="Glycosyl transferase family 1" evidence="1">
    <location>
        <begin position="189"/>
        <end position="350"/>
    </location>
</feature>
<sequence length="363" mass="41712">MMRRKRIYFFVNDFGLTGSETLLSQFISDLSKDNRYKIFIVTTSKKSKSELELTNDIVFKSFNKDFSFVERVLFKVGVNVFKYKLMKLFSGLPPDIAYLNTVNNAYLLPYISQFNLVKILHIHELLMGLNSLDKKDFSNMILLTDELVTCSDLVTNLYGDIYTKKINQINSVPSFKNFDLNGLLENDHLVGSQKYKIACAGTICYRKGFDRFLEIAEKLDADKFTLYWFGKFDESAYSEWVKLKLLLPKFQHVVIISLPSQVAYLHALSKCDLFLFTSREESMGMVLFDAMHAGLPIISLEENGSKLILDNGKGKLIGTNDIVNIQNIVLDTINTKSEKTKNSVSENNYQVEFAKFVQLFEKY</sequence>
<dbReference type="EMBL" id="JBBKYA010000003">
    <property type="protein sequence ID" value="MFD3275780.1"/>
    <property type="molecule type" value="Genomic_DNA"/>
</dbReference>
<accession>A0ABW6CXW1</accession>
<evidence type="ECO:0000259" key="1">
    <source>
        <dbReference type="Pfam" id="PF00534"/>
    </source>
</evidence>
<comment type="caution">
    <text evidence="2">The sequence shown here is derived from an EMBL/GenBank/DDBJ whole genome shotgun (WGS) entry which is preliminary data.</text>
</comment>
<keyword evidence="2" id="KW-0328">Glycosyltransferase</keyword>
<dbReference type="RefSeq" id="WP_377976014.1">
    <property type="nucleotide sequence ID" value="NZ_JBBKYA010000003.1"/>
</dbReference>
<dbReference type="GO" id="GO:0016757">
    <property type="term" value="F:glycosyltransferase activity"/>
    <property type="evidence" value="ECO:0007669"/>
    <property type="project" value="UniProtKB-KW"/>
</dbReference>
<organism evidence="2 3">
    <name type="scientific">Aquirufa echingensis</name>
    <dbReference type="NCBI Taxonomy" id="3096516"/>
    <lineage>
        <taxon>Bacteria</taxon>
        <taxon>Pseudomonadati</taxon>
        <taxon>Bacteroidota</taxon>
        <taxon>Cytophagia</taxon>
        <taxon>Cytophagales</taxon>
        <taxon>Flectobacillaceae</taxon>
        <taxon>Aquirufa</taxon>
    </lineage>
</organism>